<dbReference type="InterPro" id="IPR043129">
    <property type="entry name" value="ATPase_NBD"/>
</dbReference>
<dbReference type="InterPro" id="IPR004000">
    <property type="entry name" value="Actin"/>
</dbReference>
<dbReference type="Pfam" id="PF00022">
    <property type="entry name" value="Actin"/>
    <property type="match status" value="1"/>
</dbReference>
<protein>
    <submittedName>
        <fullName evidence="2">Actin-7-related</fullName>
    </submittedName>
</protein>
<name>A0A9Q0R986_ANAIG</name>
<dbReference type="SUPFAM" id="SSF53067">
    <property type="entry name" value="Actin-like ATPase domain"/>
    <property type="match status" value="2"/>
</dbReference>
<dbReference type="AlphaFoldDB" id="A0A9Q0R986"/>
<dbReference type="PANTHER" id="PTHR11937">
    <property type="entry name" value="ACTIN"/>
    <property type="match status" value="1"/>
</dbReference>
<comment type="caution">
    <text evidence="2">The sequence shown here is derived from an EMBL/GenBank/DDBJ whole genome shotgun (WGS) entry which is preliminary data.</text>
</comment>
<dbReference type="EMBL" id="JAPDFW010000085">
    <property type="protein sequence ID" value="KAJ5071847.1"/>
    <property type="molecule type" value="Genomic_DNA"/>
</dbReference>
<evidence type="ECO:0000313" key="3">
    <source>
        <dbReference type="Proteomes" id="UP001149090"/>
    </source>
</evidence>
<organism evidence="2 3">
    <name type="scientific">Anaeramoeba ignava</name>
    <name type="common">Anaerobic marine amoeba</name>
    <dbReference type="NCBI Taxonomy" id="1746090"/>
    <lineage>
        <taxon>Eukaryota</taxon>
        <taxon>Metamonada</taxon>
        <taxon>Anaeramoebidae</taxon>
        <taxon>Anaeramoeba</taxon>
    </lineage>
</organism>
<dbReference type="SMART" id="SM00268">
    <property type="entry name" value="ACTIN"/>
    <property type="match status" value="1"/>
</dbReference>
<gene>
    <name evidence="2" type="ORF">M0811_10007</name>
</gene>
<dbReference type="OrthoDB" id="6220758at2759"/>
<dbReference type="Gene3D" id="3.30.420.40">
    <property type="match status" value="2"/>
</dbReference>
<comment type="similarity">
    <text evidence="1">Belongs to the actin family.</text>
</comment>
<proteinExistence type="inferred from homology"/>
<dbReference type="FunFam" id="3.30.420.40:FF:000058">
    <property type="entry name" value="Putative actin-related protein 5"/>
    <property type="match status" value="1"/>
</dbReference>
<dbReference type="FunFam" id="3.90.640.10:FF:000007">
    <property type="entry name" value="Actin like 7B"/>
    <property type="match status" value="1"/>
</dbReference>
<evidence type="ECO:0000313" key="2">
    <source>
        <dbReference type="EMBL" id="KAJ5071847.1"/>
    </source>
</evidence>
<dbReference type="Proteomes" id="UP001149090">
    <property type="component" value="Unassembled WGS sequence"/>
</dbReference>
<sequence>MIINWDDMEKVWHHTFIMTSRKITEIMFEIFEVPAFYSEKSELFSLISSGKRTGLMIQSGHDLSYCVSIFEGEILNDSFTQLNLAGKSITEYLIKLVNQREGYSFTTFGEKEIVRDMKEKICYVALDFEEEMNKHENIIQKDYELPDGQIIQIGKERFQSAECLFQPSLIGIEEDGIHKIAYDAITKTENELRKEVIENIVLTGGTSMFPGFNERLEKEMNQLMEKEEKINVIASPQRKYSVWIGGAIFASRPGFLNLCISSQDYNEFGPTIIHKRKQNNFF</sequence>
<evidence type="ECO:0000256" key="1">
    <source>
        <dbReference type="RuleBase" id="RU000487"/>
    </source>
</evidence>
<accession>A0A9Q0R986</accession>
<keyword evidence="3" id="KW-1185">Reference proteome</keyword>
<reference evidence="2" key="1">
    <citation type="submission" date="2022-10" db="EMBL/GenBank/DDBJ databases">
        <title>Novel sulphate-reducing endosymbionts in the free-living metamonad Anaeramoeba.</title>
        <authorList>
            <person name="Jerlstrom-Hultqvist J."/>
            <person name="Cepicka I."/>
            <person name="Gallot-Lavallee L."/>
            <person name="Salas-Leiva D."/>
            <person name="Curtis B.A."/>
            <person name="Zahonova K."/>
            <person name="Pipaliya S."/>
            <person name="Dacks J."/>
            <person name="Roger A.J."/>
        </authorList>
    </citation>
    <scope>NUCLEOTIDE SEQUENCE</scope>
    <source>
        <strain evidence="2">BMAN</strain>
    </source>
</reference>
<dbReference type="PRINTS" id="PR00190">
    <property type="entry name" value="ACTIN"/>
</dbReference>
<dbReference type="Gene3D" id="3.90.640.10">
    <property type="entry name" value="Actin, Chain A, domain 4"/>
    <property type="match status" value="1"/>
</dbReference>